<dbReference type="EMBL" id="BJWJ01000005">
    <property type="protein sequence ID" value="GEM03816.1"/>
    <property type="molecule type" value="Genomic_DNA"/>
</dbReference>
<dbReference type="InterPro" id="IPR025746">
    <property type="entry name" value="PilX_N_dom"/>
</dbReference>
<reference evidence="4 5" key="1">
    <citation type="submission" date="2016-10" db="EMBL/GenBank/DDBJ databases">
        <authorList>
            <person name="de Groot N.N."/>
        </authorList>
    </citation>
    <scope>NUCLEOTIDE SEQUENCE [LARGE SCALE GENOMIC DNA]</scope>
    <source>
        <strain evidence="4 5">DSM 17074</strain>
    </source>
</reference>
<proteinExistence type="predicted"/>
<evidence type="ECO:0000313" key="4">
    <source>
        <dbReference type="EMBL" id="SFS40153.1"/>
    </source>
</evidence>
<dbReference type="OrthoDB" id="2163447at2"/>
<keyword evidence="1" id="KW-0472">Membrane</keyword>
<keyword evidence="6" id="KW-1185">Reference proteome</keyword>
<evidence type="ECO:0000313" key="5">
    <source>
        <dbReference type="Proteomes" id="UP000199139"/>
    </source>
</evidence>
<dbReference type="RefSeq" id="WP_062318940.1">
    <property type="nucleotide sequence ID" value="NZ_BJWJ01000005.1"/>
</dbReference>
<reference evidence="3 6" key="2">
    <citation type="submission" date="2019-07" db="EMBL/GenBank/DDBJ databases">
        <title>Whole genome shotgun sequence of Halolactibacillus miurensis NBRC 100873.</title>
        <authorList>
            <person name="Hosoyama A."/>
            <person name="Uohara A."/>
            <person name="Ohji S."/>
            <person name="Ichikawa N."/>
        </authorList>
    </citation>
    <scope>NUCLEOTIDE SEQUENCE [LARGE SCALE GENOMIC DNA]</scope>
    <source>
        <strain evidence="3 6">NBRC 100873</strain>
    </source>
</reference>
<name>A0A1I6PJ09_9BACI</name>
<evidence type="ECO:0000256" key="1">
    <source>
        <dbReference type="SAM" id="Phobius"/>
    </source>
</evidence>
<keyword evidence="1" id="KW-0812">Transmembrane</keyword>
<feature type="transmembrane region" description="Helical" evidence="1">
    <location>
        <begin position="12"/>
        <end position="33"/>
    </location>
</feature>
<protein>
    <submittedName>
        <fullName evidence="4">PilX N-terminal</fullName>
    </submittedName>
</protein>
<evidence type="ECO:0000313" key="6">
    <source>
        <dbReference type="Proteomes" id="UP000321773"/>
    </source>
</evidence>
<gene>
    <name evidence="3" type="ORF">HMI01_08040</name>
    <name evidence="4" type="ORF">SAMN05421668_10210</name>
</gene>
<evidence type="ECO:0000313" key="3">
    <source>
        <dbReference type="EMBL" id="GEM03816.1"/>
    </source>
</evidence>
<dbReference type="Proteomes" id="UP000199139">
    <property type="component" value="Unassembled WGS sequence"/>
</dbReference>
<dbReference type="Pfam" id="PF14341">
    <property type="entry name" value="PilX_N"/>
    <property type="match status" value="1"/>
</dbReference>
<dbReference type="Proteomes" id="UP000321773">
    <property type="component" value="Unassembled WGS sequence"/>
</dbReference>
<keyword evidence="1" id="KW-1133">Transmembrane helix</keyword>
<dbReference type="STRING" id="306541.SAMN05421668_10210"/>
<feature type="domain" description="Type 4 fimbrial biogenesis protein PilX N-terminal" evidence="2">
    <location>
        <begin position="9"/>
        <end position="55"/>
    </location>
</feature>
<accession>A0A1I6PJ09</accession>
<evidence type="ECO:0000259" key="2">
    <source>
        <dbReference type="Pfam" id="PF14341"/>
    </source>
</evidence>
<sequence length="87" mass="9635">MKGFNEEQGASLLLALMIITLSVLGITLGTIAINNVRLTSQEQEYQAAFYIAEAGHNQAYLESLMLVETDSERFNQPALFLISSLRI</sequence>
<dbReference type="EMBL" id="FPAI01000002">
    <property type="protein sequence ID" value="SFS40153.1"/>
    <property type="molecule type" value="Genomic_DNA"/>
</dbReference>
<organism evidence="4 5">
    <name type="scientific">Halolactibacillus miurensis</name>
    <dbReference type="NCBI Taxonomy" id="306541"/>
    <lineage>
        <taxon>Bacteria</taxon>
        <taxon>Bacillati</taxon>
        <taxon>Bacillota</taxon>
        <taxon>Bacilli</taxon>
        <taxon>Bacillales</taxon>
        <taxon>Bacillaceae</taxon>
        <taxon>Halolactibacillus</taxon>
    </lineage>
</organism>
<dbReference type="AlphaFoldDB" id="A0A1I6PJ09"/>